<keyword evidence="2" id="KW-1185">Reference proteome</keyword>
<accession>A0A9P0Q608</accession>
<dbReference type="Proteomes" id="UP001152888">
    <property type="component" value="Unassembled WGS sequence"/>
</dbReference>
<proteinExistence type="predicted"/>
<sequence>MGFGANTFGFIYYVNCISHIDNTASCLANGFISEMFFYFFHAFNERFSVLKHYIYCSNIKIPRSCCSLGNFFPHNSVQYLYALRRIIKKSRNIFQIAKEHPNLSIFGSSLGHNQV</sequence>
<protein>
    <submittedName>
        <fullName evidence="1">Uncharacterized protein</fullName>
    </submittedName>
</protein>
<reference evidence="1" key="1">
    <citation type="submission" date="2022-03" db="EMBL/GenBank/DDBJ databases">
        <authorList>
            <person name="Sayadi A."/>
        </authorList>
    </citation>
    <scope>NUCLEOTIDE SEQUENCE</scope>
</reference>
<comment type="caution">
    <text evidence="1">The sequence shown here is derived from an EMBL/GenBank/DDBJ whole genome shotgun (WGS) entry which is preliminary data.</text>
</comment>
<evidence type="ECO:0000313" key="2">
    <source>
        <dbReference type="Proteomes" id="UP001152888"/>
    </source>
</evidence>
<dbReference type="AlphaFoldDB" id="A0A9P0Q608"/>
<dbReference type="EMBL" id="CAKOFQ010008157">
    <property type="protein sequence ID" value="CAH2012245.1"/>
    <property type="molecule type" value="Genomic_DNA"/>
</dbReference>
<organism evidence="1 2">
    <name type="scientific">Acanthoscelides obtectus</name>
    <name type="common">Bean weevil</name>
    <name type="synonym">Bruchus obtectus</name>
    <dbReference type="NCBI Taxonomy" id="200917"/>
    <lineage>
        <taxon>Eukaryota</taxon>
        <taxon>Metazoa</taxon>
        <taxon>Ecdysozoa</taxon>
        <taxon>Arthropoda</taxon>
        <taxon>Hexapoda</taxon>
        <taxon>Insecta</taxon>
        <taxon>Pterygota</taxon>
        <taxon>Neoptera</taxon>
        <taxon>Endopterygota</taxon>
        <taxon>Coleoptera</taxon>
        <taxon>Polyphaga</taxon>
        <taxon>Cucujiformia</taxon>
        <taxon>Chrysomeloidea</taxon>
        <taxon>Chrysomelidae</taxon>
        <taxon>Bruchinae</taxon>
        <taxon>Bruchini</taxon>
        <taxon>Acanthoscelides</taxon>
    </lineage>
</organism>
<name>A0A9P0Q608_ACAOB</name>
<gene>
    <name evidence="1" type="ORF">ACAOBT_LOCUS32718</name>
</gene>
<evidence type="ECO:0000313" key="1">
    <source>
        <dbReference type="EMBL" id="CAH2012245.1"/>
    </source>
</evidence>